<evidence type="ECO:0000313" key="2">
    <source>
        <dbReference type="Proteomes" id="UP000547011"/>
    </source>
</evidence>
<name>A0A7W6IPQ8_9HYPH</name>
<gene>
    <name evidence="1" type="ORF">GGR20_003247</name>
</gene>
<accession>A0A7W6IPQ8</accession>
<organism evidence="1 2">
    <name type="scientific">Devosia subaequoris</name>
    <dbReference type="NCBI Taxonomy" id="395930"/>
    <lineage>
        <taxon>Bacteria</taxon>
        <taxon>Pseudomonadati</taxon>
        <taxon>Pseudomonadota</taxon>
        <taxon>Alphaproteobacteria</taxon>
        <taxon>Hyphomicrobiales</taxon>
        <taxon>Devosiaceae</taxon>
        <taxon>Devosia</taxon>
    </lineage>
</organism>
<keyword evidence="2" id="KW-1185">Reference proteome</keyword>
<proteinExistence type="predicted"/>
<dbReference type="AlphaFoldDB" id="A0A7W6IPQ8"/>
<reference evidence="1 2" key="1">
    <citation type="submission" date="2020-08" db="EMBL/GenBank/DDBJ databases">
        <title>Genomic Encyclopedia of Type Strains, Phase IV (KMG-IV): sequencing the most valuable type-strain genomes for metagenomic binning, comparative biology and taxonomic classification.</title>
        <authorList>
            <person name="Goeker M."/>
        </authorList>
    </citation>
    <scope>NUCLEOTIDE SEQUENCE [LARGE SCALE GENOMIC DNA]</scope>
    <source>
        <strain evidence="1 2">DSM 23447</strain>
    </source>
</reference>
<dbReference type="RefSeq" id="WP_183312368.1">
    <property type="nucleotide sequence ID" value="NZ_JACIEW010000009.1"/>
</dbReference>
<protein>
    <submittedName>
        <fullName evidence="1">Transcription elongation GreA/GreB family factor</fullName>
    </submittedName>
</protein>
<sequence length="141" mass="15709">MSNRPMLTQRDHAILSGLAKQNGLVSAAYYQQLTEKLRSALIIDVDEVEPELATIGSFVRYRVNGGRALEHKLVLQPDRGKEQHALSIKSRRGLGLLGMWQDEEITLAPMNRESPEVLELEMVLFQPEADGTTIRPGGCNL</sequence>
<dbReference type="InterPro" id="IPR036953">
    <property type="entry name" value="GreA/GreB_C_sf"/>
</dbReference>
<comment type="caution">
    <text evidence="1">The sequence shown here is derived from an EMBL/GenBank/DDBJ whole genome shotgun (WGS) entry which is preliminary data.</text>
</comment>
<dbReference type="Proteomes" id="UP000547011">
    <property type="component" value="Unassembled WGS sequence"/>
</dbReference>
<dbReference type="GO" id="GO:0003677">
    <property type="term" value="F:DNA binding"/>
    <property type="evidence" value="ECO:0007669"/>
    <property type="project" value="InterPro"/>
</dbReference>
<dbReference type="GO" id="GO:0032784">
    <property type="term" value="P:regulation of DNA-templated transcription elongation"/>
    <property type="evidence" value="ECO:0007669"/>
    <property type="project" value="InterPro"/>
</dbReference>
<dbReference type="Gene3D" id="3.10.50.30">
    <property type="entry name" value="Transcription elongation factor, GreA/GreB, C-terminal domain"/>
    <property type="match status" value="1"/>
</dbReference>
<evidence type="ECO:0000313" key="1">
    <source>
        <dbReference type="EMBL" id="MBB4053585.1"/>
    </source>
</evidence>
<dbReference type="EMBL" id="JACIEW010000009">
    <property type="protein sequence ID" value="MBB4053585.1"/>
    <property type="molecule type" value="Genomic_DNA"/>
</dbReference>